<comment type="similarity">
    <text evidence="2">Belongs to the NEMF family.</text>
</comment>
<dbReference type="AlphaFoldDB" id="A0A0G2ENN5"/>
<dbReference type="GO" id="GO:0005737">
    <property type="term" value="C:cytoplasm"/>
    <property type="evidence" value="ECO:0007669"/>
    <property type="project" value="UniProtKB-SubCell"/>
</dbReference>
<feature type="compositionally biased region" description="Basic and acidic residues" evidence="6">
    <location>
        <begin position="272"/>
        <end position="286"/>
    </location>
</feature>
<feature type="region of interest" description="Disordered" evidence="6">
    <location>
        <begin position="718"/>
        <end position="991"/>
    </location>
</feature>
<dbReference type="GO" id="GO:0000049">
    <property type="term" value="F:tRNA binding"/>
    <property type="evidence" value="ECO:0007669"/>
    <property type="project" value="TreeGrafter"/>
</dbReference>
<evidence type="ECO:0000256" key="6">
    <source>
        <dbReference type="SAM" id="MobiDB-lite"/>
    </source>
</evidence>
<dbReference type="InterPro" id="IPR018247">
    <property type="entry name" value="EF_Hand_1_Ca_BS"/>
</dbReference>
<evidence type="ECO:0000256" key="5">
    <source>
        <dbReference type="ARBA" id="ARBA00070414"/>
    </source>
</evidence>
<evidence type="ECO:0000256" key="3">
    <source>
        <dbReference type="ARBA" id="ARBA00022490"/>
    </source>
</evidence>
<dbReference type="PROSITE" id="PS00018">
    <property type="entry name" value="EF_HAND_1"/>
    <property type="match status" value="1"/>
</dbReference>
<dbReference type="Proteomes" id="UP000053317">
    <property type="component" value="Unassembled WGS sequence"/>
</dbReference>
<feature type="region of interest" description="Disordered" evidence="6">
    <location>
        <begin position="1106"/>
        <end position="1137"/>
    </location>
</feature>
<dbReference type="InterPro" id="IPR051608">
    <property type="entry name" value="RQC_Subunit_NEMF"/>
</dbReference>
<dbReference type="GO" id="GO:0043023">
    <property type="term" value="F:ribosomal large subunit binding"/>
    <property type="evidence" value="ECO:0007669"/>
    <property type="project" value="TreeGrafter"/>
</dbReference>
<dbReference type="GO" id="GO:1990116">
    <property type="term" value="P:ribosome-associated ubiquitin-dependent protein catabolic process"/>
    <property type="evidence" value="ECO:0007669"/>
    <property type="project" value="TreeGrafter"/>
</dbReference>
<comment type="caution">
    <text evidence="9">The sequence shown here is derived from an EMBL/GenBank/DDBJ whole genome shotgun (WGS) entry which is preliminary data.</text>
</comment>
<feature type="compositionally biased region" description="Basic and acidic residues" evidence="6">
    <location>
        <begin position="463"/>
        <end position="478"/>
    </location>
</feature>
<evidence type="ECO:0000256" key="2">
    <source>
        <dbReference type="ARBA" id="ARBA00008318"/>
    </source>
</evidence>
<evidence type="ECO:0000256" key="4">
    <source>
        <dbReference type="ARBA" id="ARBA00023054"/>
    </source>
</evidence>
<keyword evidence="10" id="KW-1185">Reference proteome</keyword>
<dbReference type="InterPro" id="IPR008532">
    <property type="entry name" value="NFACT_RNA-bd"/>
</dbReference>
<protein>
    <recommendedName>
        <fullName evidence="5">Ribosome quality control complex subunit 2</fullName>
    </recommendedName>
</protein>
<dbReference type="EMBL" id="LCWF01000060">
    <property type="protein sequence ID" value="KKY24362.1"/>
    <property type="molecule type" value="Genomic_DNA"/>
</dbReference>
<evidence type="ECO:0000256" key="1">
    <source>
        <dbReference type="ARBA" id="ARBA00004496"/>
    </source>
</evidence>
<gene>
    <name evidence="9" type="ORF">UCRPC4_g02472</name>
</gene>
<feature type="compositionally biased region" description="Basic and acidic residues" evidence="6">
    <location>
        <begin position="962"/>
        <end position="976"/>
    </location>
</feature>
<dbReference type="Pfam" id="PF11923">
    <property type="entry name" value="NFACT-C"/>
    <property type="match status" value="1"/>
</dbReference>
<feature type="compositionally biased region" description="Basic and acidic residues" evidence="6">
    <location>
        <begin position="718"/>
        <end position="745"/>
    </location>
</feature>
<dbReference type="GO" id="GO:1990112">
    <property type="term" value="C:RQC complex"/>
    <property type="evidence" value="ECO:0007669"/>
    <property type="project" value="TreeGrafter"/>
</dbReference>
<feature type="compositionally biased region" description="Acidic residues" evidence="6">
    <location>
        <begin position="981"/>
        <end position="991"/>
    </location>
</feature>
<feature type="compositionally biased region" description="Basic and acidic residues" evidence="6">
    <location>
        <begin position="943"/>
        <end position="955"/>
    </location>
</feature>
<feature type="region of interest" description="Disordered" evidence="6">
    <location>
        <begin position="272"/>
        <end position="291"/>
    </location>
</feature>
<feature type="compositionally biased region" description="Basic residues" evidence="6">
    <location>
        <begin position="899"/>
        <end position="910"/>
    </location>
</feature>
<comment type="subcellular location">
    <subcellularLocation>
        <location evidence="1">Cytoplasm</location>
    </subcellularLocation>
</comment>
<dbReference type="PANTHER" id="PTHR15239:SF6">
    <property type="entry name" value="RIBOSOME QUALITY CONTROL COMPLEX SUBUNIT NEMF"/>
    <property type="match status" value="1"/>
</dbReference>
<keyword evidence="4" id="KW-0175">Coiled coil</keyword>
<feature type="compositionally biased region" description="Basic and acidic residues" evidence="6">
    <location>
        <begin position="755"/>
        <end position="783"/>
    </location>
</feature>
<feature type="region of interest" description="Disordered" evidence="6">
    <location>
        <begin position="439"/>
        <end position="478"/>
    </location>
</feature>
<feature type="compositionally biased region" description="Acidic residues" evidence="6">
    <location>
        <begin position="441"/>
        <end position="462"/>
    </location>
</feature>
<dbReference type="OrthoDB" id="207084at2759"/>
<reference evidence="9 10" key="1">
    <citation type="submission" date="2015-05" db="EMBL/GenBank/DDBJ databases">
        <title>Distinctive expansion of gene families associated with plant cell wall degradation and secondary metabolism in the genomes of grapevine trunk pathogens.</title>
        <authorList>
            <person name="Lawrence D.P."/>
            <person name="Travadon R."/>
            <person name="Rolshausen P.E."/>
            <person name="Baumgartner K."/>
        </authorList>
    </citation>
    <scope>NUCLEOTIDE SEQUENCE [LARGE SCALE GENOMIC DNA]</scope>
    <source>
        <strain evidence="9">UCRPC4</strain>
    </source>
</reference>
<dbReference type="InterPro" id="IPR021846">
    <property type="entry name" value="NFACT-C"/>
</dbReference>
<evidence type="ECO:0000313" key="10">
    <source>
        <dbReference type="Proteomes" id="UP000053317"/>
    </source>
</evidence>
<dbReference type="PANTHER" id="PTHR15239">
    <property type="entry name" value="NUCLEAR EXPORT MEDIATOR FACTOR NEMF"/>
    <property type="match status" value="1"/>
</dbReference>
<dbReference type="Pfam" id="PF05670">
    <property type="entry name" value="NFACT-R_1"/>
    <property type="match status" value="1"/>
</dbReference>
<feature type="domain" description="NFACT protein C-terminal" evidence="8">
    <location>
        <begin position="997"/>
        <end position="1106"/>
    </location>
</feature>
<dbReference type="FunFam" id="2.30.310.10:FF:000003">
    <property type="entry name" value="Zinc knuckle domain containing protein"/>
    <property type="match status" value="1"/>
</dbReference>
<feature type="domain" description="NFACT RNA-binding" evidence="7">
    <location>
        <begin position="554"/>
        <end position="667"/>
    </location>
</feature>
<organism evidence="9 10">
    <name type="scientific">Phaeomoniella chlamydospora</name>
    <name type="common">Phaeoacremonium chlamydosporum</name>
    <dbReference type="NCBI Taxonomy" id="158046"/>
    <lineage>
        <taxon>Eukaryota</taxon>
        <taxon>Fungi</taxon>
        <taxon>Dikarya</taxon>
        <taxon>Ascomycota</taxon>
        <taxon>Pezizomycotina</taxon>
        <taxon>Eurotiomycetes</taxon>
        <taxon>Chaetothyriomycetidae</taxon>
        <taxon>Phaeomoniellales</taxon>
        <taxon>Phaeomoniellaceae</taxon>
        <taxon>Phaeomoniella</taxon>
    </lineage>
</organism>
<feature type="compositionally biased region" description="Gly residues" evidence="6">
    <location>
        <begin position="1109"/>
        <end position="1121"/>
    </location>
</feature>
<name>A0A0G2ENN5_PHACM</name>
<sequence>MKQRFSSLDVRVICHELSRRLISLRVANIYDLSTRIFLLKLAKPGSREQLLVDSGFRCHLTDFNRTTAAAPSAFVSRLRKYLKSRRVTSVKQIGTDRVIEIEFSDGQYRLFLEFFAAGNIILTDKDFTVLALLRVVSEGHEDVDVKLGGTYSIKGKQNVDGIPQLTDERLKDALSKHIAKSTLSTEAMGKKLKKKGGDELRRAINAGFPEYPPHLLDHAFHVMSFDAKVKPEQVMGDERLLSELMTVVKTADGIFQKLTAVEQSKGYIIAKSKDKEPGEASSDDKNQTSLLYDDYHPFKPSQVQSKPELSILEFDSFNKTVDEFYSSIESQKLESRLTEREITAKRKLEFARREHEKRVGALREAQELHIRKAEAIEVNSHRVEEAIAAVNGLIGQGMDWQDIGKLIENEQKRENPVAQMVKLPLKLYENTVTLLLHEPFFDDDDDDDGELVDNDTDEEPESDSEKSSDAEEPDRQKKEHTLAIDVDLALSPWANARQYYEQKKTAQAKEEKTIQSSTKALKSAEHKINDDLKKGLKQEKPTLRPARRQSWFEKFFYFISSDGYLVVGGKDAQQNETLYRRYLKKGDIYVHADLQGAASVIVKNMINNPDALVPPSTLSQAGSLSVCSSAAWDSKAVMGAWWVNADQVSKTAPTGEYLKTGGFTIKGKKNFLPPAQLILGFSVMFQISEESKANHSKHRYQDPTERIAAITEEQVERDLEYMDINEDGRVGEDDLSASDHKHETDMESEDGSFIAEEKPRSNPLQHDNETEKHQRGETVDNEKTPTAAQNGIDKSPPPQEDPIDSNDIDKTEVKADISVTAHDTETAGKFGKRHLSARERRLLRQGKPLDQFGAETTDAFLKPSEIGGDAGESESPSRGTDEKPSVVTTGTSTPAPAPRGKRAKNKKAARKYADQDDEDRELAMKLLGSAAGQQKKQAAAVDKAARDAKLAADKERRRKQHERAAEAEKTRQERLAAGDAEGAEEEVDEEVLEQERREIANLDSLVGTPAVGDEILAAIPICAPWNALARHKYKVKIQPGNLKKGKAVREIVNRWLEAGKSDSKRKIVDETATDRERIWPREIEVIKGWRVEEIIGIVPVSKLRVMQAGGTGGGSGSGGSKSKGTPSSRGGRGSKKK</sequence>
<feature type="compositionally biased region" description="Low complexity" evidence="6">
    <location>
        <begin position="930"/>
        <end position="942"/>
    </location>
</feature>
<dbReference type="Pfam" id="PF05833">
    <property type="entry name" value="NFACT_N"/>
    <property type="match status" value="1"/>
</dbReference>
<evidence type="ECO:0000259" key="7">
    <source>
        <dbReference type="Pfam" id="PF05670"/>
    </source>
</evidence>
<keyword evidence="3" id="KW-0963">Cytoplasm</keyword>
<evidence type="ECO:0000259" key="8">
    <source>
        <dbReference type="Pfam" id="PF11923"/>
    </source>
</evidence>
<reference evidence="9 10" key="2">
    <citation type="submission" date="2015-05" db="EMBL/GenBank/DDBJ databases">
        <authorList>
            <person name="Morales-Cruz A."/>
            <person name="Amrine K.C."/>
            <person name="Cantu D."/>
        </authorList>
    </citation>
    <scope>NUCLEOTIDE SEQUENCE [LARGE SCALE GENOMIC DNA]</scope>
    <source>
        <strain evidence="9">UCRPC4</strain>
    </source>
</reference>
<evidence type="ECO:0000313" key="9">
    <source>
        <dbReference type="EMBL" id="KKY24362.1"/>
    </source>
</evidence>
<accession>A0A0G2ENN5</accession>
<dbReference type="Gene3D" id="2.30.310.10">
    <property type="entry name" value="ibrinogen binding protein from staphylococcus aureus domain"/>
    <property type="match status" value="1"/>
</dbReference>
<proteinExistence type="inferred from homology"/>
<dbReference type="GO" id="GO:0072344">
    <property type="term" value="P:rescue of stalled ribosome"/>
    <property type="evidence" value="ECO:0007669"/>
    <property type="project" value="TreeGrafter"/>
</dbReference>